<dbReference type="Gene3D" id="1.20.120.160">
    <property type="entry name" value="HPT domain"/>
    <property type="match status" value="5"/>
</dbReference>
<evidence type="ECO:0000313" key="14">
    <source>
        <dbReference type="EMBL" id="KND22212.1"/>
    </source>
</evidence>
<evidence type="ECO:0000256" key="7">
    <source>
        <dbReference type="PROSITE-ProRule" id="PRU00110"/>
    </source>
</evidence>
<dbReference type="InterPro" id="IPR051315">
    <property type="entry name" value="Bact_Chemotaxis_CheA"/>
</dbReference>
<evidence type="ECO:0000259" key="13">
    <source>
        <dbReference type="PROSITE" id="PS50894"/>
    </source>
</evidence>
<keyword evidence="5" id="KW-0418">Kinase</keyword>
<feature type="domain" description="HPt" evidence="13">
    <location>
        <begin position="1436"/>
        <end position="1543"/>
    </location>
</feature>
<dbReference type="SMART" id="SM01231">
    <property type="entry name" value="H-kinase_dim"/>
    <property type="match status" value="1"/>
</dbReference>
<dbReference type="SUPFAM" id="SSF50341">
    <property type="entry name" value="CheW-like"/>
    <property type="match status" value="1"/>
</dbReference>
<dbReference type="SMART" id="SM00387">
    <property type="entry name" value="HATPase_c"/>
    <property type="match status" value="1"/>
</dbReference>
<feature type="domain" description="HPt" evidence="13">
    <location>
        <begin position="796"/>
        <end position="907"/>
    </location>
</feature>
<evidence type="ECO:0000256" key="2">
    <source>
        <dbReference type="ARBA" id="ARBA00012438"/>
    </source>
</evidence>
<evidence type="ECO:0000256" key="1">
    <source>
        <dbReference type="ARBA" id="ARBA00000085"/>
    </source>
</evidence>
<gene>
    <name evidence="14" type="ORF">AFK20_06565</name>
</gene>
<dbReference type="CDD" id="cd00088">
    <property type="entry name" value="HPT"/>
    <property type="match status" value="4"/>
</dbReference>
<evidence type="ECO:0000259" key="12">
    <source>
        <dbReference type="PROSITE" id="PS50851"/>
    </source>
</evidence>
<feature type="modified residue" description="Phosphohistidine" evidence="7">
    <location>
        <position position="1483"/>
    </location>
</feature>
<feature type="modified residue" description="Phosphohistidine" evidence="7">
    <location>
        <position position="1296"/>
    </location>
</feature>
<feature type="modified residue" description="4-aspartylphosphate" evidence="8">
    <location>
        <position position="2158"/>
    </location>
</feature>
<dbReference type="CDD" id="cd17546">
    <property type="entry name" value="REC_hyHK_CKI1_RcsC-like"/>
    <property type="match status" value="1"/>
</dbReference>
<protein>
    <recommendedName>
        <fullName evidence="2">histidine kinase</fullName>
        <ecNumber evidence="2">2.7.13.3</ecNumber>
    </recommendedName>
</protein>
<dbReference type="EMBL" id="LGSW01000003">
    <property type="protein sequence ID" value="KND22212.1"/>
    <property type="molecule type" value="Genomic_DNA"/>
</dbReference>
<dbReference type="InterPro" id="IPR008207">
    <property type="entry name" value="Sig_transdc_His_kin_Hpt_dom"/>
</dbReference>
<dbReference type="InterPro" id="IPR002545">
    <property type="entry name" value="CheW-lke_dom"/>
</dbReference>
<evidence type="ECO:0000256" key="5">
    <source>
        <dbReference type="ARBA" id="ARBA00022777"/>
    </source>
</evidence>
<dbReference type="SUPFAM" id="SSF47226">
    <property type="entry name" value="Histidine-containing phosphotransfer domain, HPT domain"/>
    <property type="match status" value="6"/>
</dbReference>
<evidence type="ECO:0000259" key="10">
    <source>
        <dbReference type="PROSITE" id="PS50109"/>
    </source>
</evidence>
<feature type="domain" description="HPt" evidence="13">
    <location>
        <begin position="1249"/>
        <end position="1356"/>
    </location>
</feature>
<dbReference type="InterPro" id="IPR036061">
    <property type="entry name" value="CheW-like_dom_sf"/>
</dbReference>
<dbReference type="Gene3D" id="3.40.50.2300">
    <property type="match status" value="1"/>
</dbReference>
<dbReference type="InterPro" id="IPR004358">
    <property type="entry name" value="Sig_transdc_His_kin-like_C"/>
</dbReference>
<feature type="coiled-coil region" evidence="9">
    <location>
        <begin position="1652"/>
        <end position="1679"/>
    </location>
</feature>
<feature type="modified residue" description="Phosphohistidine" evidence="7">
    <location>
        <position position="843"/>
    </location>
</feature>
<dbReference type="PROSITE" id="PS50110">
    <property type="entry name" value="RESPONSE_REGULATORY"/>
    <property type="match status" value="1"/>
</dbReference>
<comment type="caution">
    <text evidence="14">The sequence shown here is derived from an EMBL/GenBank/DDBJ whole genome shotgun (WGS) entry which is preliminary data.</text>
</comment>
<dbReference type="PANTHER" id="PTHR43395">
    <property type="entry name" value="SENSOR HISTIDINE KINASE CHEA"/>
    <property type="match status" value="1"/>
</dbReference>
<dbReference type="InterPro" id="IPR005467">
    <property type="entry name" value="His_kinase_dom"/>
</dbReference>
<dbReference type="InterPro" id="IPR003594">
    <property type="entry name" value="HATPase_dom"/>
</dbReference>
<dbReference type="Pfam" id="PF01584">
    <property type="entry name" value="CheW"/>
    <property type="match status" value="1"/>
</dbReference>
<feature type="domain" description="CheW-like" evidence="12">
    <location>
        <begin position="1947"/>
        <end position="2089"/>
    </location>
</feature>
<dbReference type="Proteomes" id="UP000053900">
    <property type="component" value="Unassembled WGS sequence"/>
</dbReference>
<sequence length="2231" mass="247933">MSKQRNLIALDWLMPVLKDVFGELNQLLQRQDTQPAWQLIGQHLHQITGALALANQPALSKLAKTLDKTTIAIQQETLSPQYFSQISHAVRLLQFDIEQVQAKQQIHTDWVNDRIAYFEQLLGIASSYEPIQAATDNTLLFLSQLPTPDIKHSWDSAQADELLKIWRYTSLQLLQNATNDSKHLDALSKVAGYLSQAAINPAWRQFWQLVAVWCNNLTINDKPAPTAYASLLNSLSLVLTHDLTLTPDITVSRLAVDVLLALNALTHKSHDAKALLSSLDINSGDTLDNLFSQVLEKLEKIIYQVHEPLTILPLLESVKNSLANRGWVFYENQMAQIIDDVRLMTQDTFMASSLSWQVERQLQDFYSQLLSTVETLDSQIGLQHFAYASNPQNEAVRQTRMHVENIKRSFNQYIQTRDLNKLTANEELIATIQVFGALGLTRPKELVEQIRLLFSRIHKNSVQVLSAEASDAIADMLARFELFLDYLSNQSVNEEFLDETQTQLNRANLLLNRLIETPLTAAEVVAPTKHFGRDTVIYDDEGERIASDIKSLSQGVATAGEASITQIPATQTAATQTPMMQMPGVQESQALAVARQALKDDDYSMDEDIRDIFIEEAQEVLAELGEQIPVWEVDTRELVALKDIRRGFHTLKGSGRMVGAHQIGEMCWAVENMLNRVLDGTLAVSDALVGFIKDTHRKLPILVEDFQQQRAPSIDPAVTVLQATNLLQQQPINTGLPETNGLDSFVPVSASVAKDSDNMAQGIEVASDTAPSTTGDIHALPEVVAREYEQLTTVTDAVSDADIQEIYIEEANEVIETIAPLNAAWQAKPDDFDTLKEIRRGFHTLKGSGRMVGANQLGELAWSIENMLNRVLDHTIAVDEGVSHLVADVIDAFAGLITIFAQNSTDYPAVIKLWQAVANSYAKKHGDSFSYHKALSAFMGQGAASPSASHTDAALSSGHATAQTQALQDVSGISDISSEMDVADDVFIEEADELLVNIDNFITQHLGEPATHVPDAILRAFHTLRGGAALIELNNIYRLSAAVEEALGDLLHNEMPLTARQLLTLQEATDLLQTYIDEHKIHHDVTVVEDNTDIVADLIERLTDANAEPHESSKLTVKDLMALGIDDLLAADQQAQAKFAGENEQVIAYAQQLEQQAARLAQASEGLSYFIIPSTLQFAYKKLTDYPQFAKNEAIYDALMGVHNQLINMFDAIAAGLRVNIDEEAIETLRKLLAKNQYQAEMDAIEYQTVATDDELLQIFLDEVQTIQPDVQNYYDQWLNNLSNLAVTKELSNYMHMLKGGAELLGVTSIAEMALRGEQVYDAIDKGILASDADTASLVQKLHETIASQLKQVRQFSRSFKASDFAQQIDEVIAGTVQSRDLVFAVPMIVEANPEELMEQKQLAQEGDSAIAKNDPLYIEEIINNFEGRRLETWKGQEPDEDILKIYLEEAKELIDSSSQHLQEFRSNNSDLAALQALQRELHTIKGGARMVGAEGIATLAHEMETIYEELGSRRKPATRMIGNLLAVCHDWLANAIYVLENKFNPQTPVALVTALQQFSQKPDSLKEIPNANLASQIEQIDIYRSSLGQDALEVKQRDLSVMPLMTGNFESEQDQSSLHAETLRISASTMERMINLSGESAINRSRIEMGISSLSNNIEEMGATVQRLADQLRRMETELEIQILSQIGDEHALESDFDPLEMDQYSALNQLSKSLSESASDLLDIKTTMLDKTRETENLLLQLSRTQTDLQEGLMDSRTVPFSRITPRLQRVVRQIATELGKSVELRILNDEGEIDRNILERITSPLEHMLRNAVDHGIEKSQERIESGKSRTGLITLEVLREGGEIVINLTDDGRGINVNAVREKAIEQGLISAKDTSLKTLDIMQYIFNAGLSTAKSVSQISGRGVGMDVVQSEVKQLGGVVTVDSEPGRGSRFTMRLPLTVAVSDALMVRAGDKYFAVPLVQIERVMRVNIDAIANFYTTNADTINIDGQAYRLRYLNQILYGSDPVDALAHQSSSVPVIIIRTDLGQRMALQVDMIAGSRIEVVVKPLGRQLSHIDGISSATIMGDGSVMLILDLVALMRNVSNITKVELQKANKAAKRAHKPLVLIVDDSVTVRKVTSRLLERHGYEAQVATDGIDALEKLQEMLPEVIVLDIEMPRMDGFEVANHIRHNSRLQHIPIVMITSRTGEKHRERAFDIGVNEYMGKPFQEQMLLDTLARFTQQAKTD</sequence>
<dbReference type="InterPro" id="IPR036641">
    <property type="entry name" value="HPT_dom_sf"/>
</dbReference>
<keyword evidence="6" id="KW-0902">Two-component regulatory system</keyword>
<evidence type="ECO:0000256" key="6">
    <source>
        <dbReference type="ARBA" id="ARBA00023012"/>
    </source>
</evidence>
<reference evidence="14 15" key="1">
    <citation type="submission" date="2015-07" db="EMBL/GenBank/DDBJ databases">
        <title>Draft genome of Enhydrobacter aerosaccus.</title>
        <authorList>
            <person name="Wang X."/>
        </authorList>
    </citation>
    <scope>NUCLEOTIDE SEQUENCE [LARGE SCALE GENOMIC DNA]</scope>
    <source>
        <strain evidence="14 15">CGMCC9176</strain>
    </source>
</reference>
<dbReference type="PANTHER" id="PTHR43395:SF8">
    <property type="entry name" value="HISTIDINE KINASE"/>
    <property type="match status" value="1"/>
</dbReference>
<dbReference type="PROSITE" id="PS50851">
    <property type="entry name" value="CHEW"/>
    <property type="match status" value="1"/>
</dbReference>
<dbReference type="InterPro" id="IPR001789">
    <property type="entry name" value="Sig_transdc_resp-reg_receiver"/>
</dbReference>
<keyword evidence="3 8" id="KW-0597">Phosphoprotein</keyword>
<dbReference type="PROSITE" id="PS50894">
    <property type="entry name" value="HPT"/>
    <property type="match status" value="5"/>
</dbReference>
<proteinExistence type="predicted"/>
<comment type="catalytic activity">
    <reaction evidence="1">
        <text>ATP + protein L-histidine = ADP + protein N-phospho-L-histidine.</text>
        <dbReference type="EC" id="2.7.13.3"/>
    </reaction>
</comment>
<name>A0ABR5IMI3_9HYPH</name>
<dbReference type="PROSITE" id="PS50109">
    <property type="entry name" value="HIS_KIN"/>
    <property type="match status" value="1"/>
</dbReference>
<dbReference type="InterPro" id="IPR011006">
    <property type="entry name" value="CheY-like_superfamily"/>
</dbReference>
<feature type="domain" description="Histidine kinase" evidence="10">
    <location>
        <begin position="1700"/>
        <end position="1945"/>
    </location>
</feature>
<dbReference type="Pfam" id="PF01627">
    <property type="entry name" value="Hpt"/>
    <property type="match status" value="5"/>
</dbReference>
<feature type="domain" description="HPt" evidence="13">
    <location>
        <begin position="976"/>
        <end position="1079"/>
    </location>
</feature>
<dbReference type="SMART" id="SM00260">
    <property type="entry name" value="CheW"/>
    <property type="match status" value="1"/>
</dbReference>
<dbReference type="SUPFAM" id="SSF52172">
    <property type="entry name" value="CheY-like"/>
    <property type="match status" value="1"/>
</dbReference>
<feature type="domain" description="Response regulatory" evidence="11">
    <location>
        <begin position="2109"/>
        <end position="2225"/>
    </location>
</feature>
<keyword evidence="15" id="KW-1185">Reference proteome</keyword>
<evidence type="ECO:0000259" key="11">
    <source>
        <dbReference type="PROSITE" id="PS50110"/>
    </source>
</evidence>
<dbReference type="PRINTS" id="PR00344">
    <property type="entry name" value="BCTRLSENSOR"/>
</dbReference>
<keyword evidence="9" id="KW-0175">Coiled coil</keyword>
<dbReference type="SUPFAM" id="SSF55874">
    <property type="entry name" value="ATPase domain of HSP90 chaperone/DNA topoisomerase II/histidine kinase"/>
    <property type="match status" value="1"/>
</dbReference>
<evidence type="ECO:0000256" key="4">
    <source>
        <dbReference type="ARBA" id="ARBA00022679"/>
    </source>
</evidence>
<dbReference type="InterPro" id="IPR004105">
    <property type="entry name" value="CheA-like_dim"/>
</dbReference>
<keyword evidence="4" id="KW-0808">Transferase</keyword>
<feature type="modified residue" description="Phosphohistidine" evidence="7">
    <location>
        <position position="649"/>
    </location>
</feature>
<dbReference type="EC" id="2.7.13.3" evidence="2"/>
<dbReference type="Pfam" id="PF00072">
    <property type="entry name" value="Response_reg"/>
    <property type="match status" value="1"/>
</dbReference>
<accession>A0ABR5IMI3</accession>
<evidence type="ECO:0000256" key="3">
    <source>
        <dbReference type="ARBA" id="ARBA00022553"/>
    </source>
</evidence>
<dbReference type="Gene3D" id="2.30.30.40">
    <property type="entry name" value="SH3 Domains"/>
    <property type="match status" value="1"/>
</dbReference>
<evidence type="ECO:0000313" key="15">
    <source>
        <dbReference type="Proteomes" id="UP000053900"/>
    </source>
</evidence>
<dbReference type="SMART" id="SM00448">
    <property type="entry name" value="REC"/>
    <property type="match status" value="1"/>
</dbReference>
<dbReference type="Pfam" id="PF02518">
    <property type="entry name" value="HATPase_c"/>
    <property type="match status" value="1"/>
</dbReference>
<evidence type="ECO:0000256" key="9">
    <source>
        <dbReference type="SAM" id="Coils"/>
    </source>
</evidence>
<dbReference type="SMART" id="SM00073">
    <property type="entry name" value="HPT"/>
    <property type="match status" value="5"/>
</dbReference>
<organism evidence="14 15">
    <name type="scientific">Enhydrobacter aerosaccus</name>
    <dbReference type="NCBI Taxonomy" id="225324"/>
    <lineage>
        <taxon>Bacteria</taxon>
        <taxon>Pseudomonadati</taxon>
        <taxon>Pseudomonadota</taxon>
        <taxon>Alphaproteobacteria</taxon>
        <taxon>Hyphomicrobiales</taxon>
        <taxon>Enhydrobacter</taxon>
    </lineage>
</organism>
<dbReference type="Gene3D" id="3.30.565.10">
    <property type="entry name" value="Histidine kinase-like ATPase, C-terminal domain"/>
    <property type="match status" value="1"/>
</dbReference>
<dbReference type="InterPro" id="IPR036890">
    <property type="entry name" value="HATPase_C_sf"/>
</dbReference>
<feature type="modified residue" description="Phosphohistidine" evidence="7">
    <location>
        <position position="1022"/>
    </location>
</feature>
<evidence type="ECO:0000256" key="8">
    <source>
        <dbReference type="PROSITE-ProRule" id="PRU00169"/>
    </source>
</evidence>
<feature type="domain" description="HPt" evidence="13">
    <location>
        <begin position="602"/>
        <end position="706"/>
    </location>
</feature>